<comment type="caution">
    <text evidence="1">The sequence shown here is derived from an EMBL/GenBank/DDBJ whole genome shotgun (WGS) entry which is preliminary data.</text>
</comment>
<reference evidence="1" key="1">
    <citation type="journal article" date="2014" name="Front. Microbiol.">
        <title>High frequency of phylogenetically diverse reductive dehalogenase-homologous genes in deep subseafloor sedimentary metagenomes.</title>
        <authorList>
            <person name="Kawai M."/>
            <person name="Futagami T."/>
            <person name="Toyoda A."/>
            <person name="Takaki Y."/>
            <person name="Nishi S."/>
            <person name="Hori S."/>
            <person name="Arai W."/>
            <person name="Tsubouchi T."/>
            <person name="Morono Y."/>
            <person name="Uchiyama I."/>
            <person name="Ito T."/>
            <person name="Fujiyama A."/>
            <person name="Inagaki F."/>
            <person name="Takami H."/>
        </authorList>
    </citation>
    <scope>NUCLEOTIDE SEQUENCE</scope>
    <source>
        <strain evidence="1">Expedition CK06-06</strain>
    </source>
</reference>
<organism evidence="1">
    <name type="scientific">marine sediment metagenome</name>
    <dbReference type="NCBI Taxonomy" id="412755"/>
    <lineage>
        <taxon>unclassified sequences</taxon>
        <taxon>metagenomes</taxon>
        <taxon>ecological metagenomes</taxon>
    </lineage>
</organism>
<evidence type="ECO:0000313" key="1">
    <source>
        <dbReference type="EMBL" id="GAG95911.1"/>
    </source>
</evidence>
<proteinExistence type="predicted"/>
<name>X1DHK8_9ZZZZ</name>
<accession>X1DHK8</accession>
<dbReference type="AlphaFoldDB" id="X1DHK8"/>
<dbReference type="EMBL" id="BART01022401">
    <property type="protein sequence ID" value="GAG95911.1"/>
    <property type="molecule type" value="Genomic_DNA"/>
</dbReference>
<sequence>MLITLNNVKKTIEASFTNNFLNLKNELLNFLKVNNLPTKLLENSNKWF</sequence>
<protein>
    <submittedName>
        <fullName evidence="1">Uncharacterized protein</fullName>
    </submittedName>
</protein>
<feature type="non-terminal residue" evidence="1">
    <location>
        <position position="48"/>
    </location>
</feature>
<gene>
    <name evidence="1" type="ORF">S01H4_41012</name>
</gene>